<dbReference type="EMBL" id="CP022022">
    <property type="protein sequence ID" value="ASF41613.1"/>
    <property type="molecule type" value="Genomic_DNA"/>
</dbReference>
<dbReference type="AlphaFoldDB" id="A0A1Z4BK14"/>
<evidence type="ECO:0000256" key="10">
    <source>
        <dbReference type="ARBA" id="ARBA00023004"/>
    </source>
</evidence>
<reference evidence="16" key="1">
    <citation type="submission" date="2017-06" db="EMBL/GenBank/DDBJ databases">
        <title>Complete genome sequence of Capnocytophaga sp. KCOM 1579 (=ChDC OS43) isolated from a human refractory periapical abscess lesion.</title>
        <authorList>
            <person name="Kook J.-K."/>
            <person name="Park S.-N."/>
            <person name="Lim Y.K."/>
            <person name="Roh H."/>
        </authorList>
    </citation>
    <scope>NUCLEOTIDE SEQUENCE [LARGE SCALE GENOMIC DNA]</scope>
    <source>
        <strain evidence="16">ChDC OS43</strain>
    </source>
</reference>
<keyword evidence="10" id="KW-0408">Iron</keyword>
<evidence type="ECO:0000313" key="15">
    <source>
        <dbReference type="EMBL" id="ASF41613.1"/>
    </source>
</evidence>
<comment type="catalytic activity">
    <reaction evidence="1">
        <text>S-(5-deoxy-D-ribos-5-yl)-L-homocysteine = (S)-4,5-dihydroxypentane-2,3-dione + L-homocysteine</text>
        <dbReference type="Rhea" id="RHEA:17753"/>
        <dbReference type="ChEBI" id="CHEBI:29484"/>
        <dbReference type="ChEBI" id="CHEBI:58195"/>
        <dbReference type="ChEBI" id="CHEBI:58199"/>
        <dbReference type="EC" id="4.4.1.21"/>
    </reaction>
</comment>
<evidence type="ECO:0000256" key="11">
    <source>
        <dbReference type="ARBA" id="ARBA00023239"/>
    </source>
</evidence>
<dbReference type="PRINTS" id="PR01487">
    <property type="entry name" value="LUXSPROTEIN"/>
</dbReference>
<evidence type="ECO:0000256" key="13">
    <source>
        <dbReference type="ARBA" id="ARBA00030600"/>
    </source>
</evidence>
<evidence type="ECO:0000256" key="3">
    <source>
        <dbReference type="ARBA" id="ARBA00007311"/>
    </source>
</evidence>
<keyword evidence="8" id="KW-0479">Metal-binding</keyword>
<evidence type="ECO:0000256" key="5">
    <source>
        <dbReference type="ARBA" id="ARBA00012240"/>
    </source>
</evidence>
<comment type="cofactor">
    <cofactor evidence="2">
        <name>Fe cation</name>
        <dbReference type="ChEBI" id="CHEBI:24875"/>
    </cofactor>
</comment>
<comment type="subunit">
    <text evidence="4">Homodimer.</text>
</comment>
<dbReference type="PANTHER" id="PTHR35799:SF1">
    <property type="entry name" value="S-RIBOSYLHOMOCYSTEINE LYASE"/>
    <property type="match status" value="1"/>
</dbReference>
<sequence>MERIASFCIDHLKLERGIYVSRKDYVGKEVLTSFDIRMKLPYREPVLGSPEIHTIEHLAATWLRNNPEWKDKIIYWGPMGCMTGNYLILAGDYTSKDIAPLITELFEYIANFEGDIPGASALECGNFYNNNLLMAKYEAKKYLEETLYHLTDKNLNYPK</sequence>
<dbReference type="EC" id="4.4.1.21" evidence="5"/>
<dbReference type="InterPro" id="IPR011249">
    <property type="entry name" value="Metalloenz_LuxS/M16"/>
</dbReference>
<dbReference type="Gene3D" id="3.30.1360.80">
    <property type="entry name" value="S-ribosylhomocysteinase (LuxS)"/>
    <property type="match status" value="1"/>
</dbReference>
<dbReference type="NCBIfam" id="NF002604">
    <property type="entry name" value="PRK02260.1-4"/>
    <property type="match status" value="1"/>
</dbReference>
<gene>
    <name evidence="15" type="ORF">CBG49_00095</name>
</gene>
<dbReference type="PANTHER" id="PTHR35799">
    <property type="entry name" value="S-RIBOSYLHOMOCYSTEINE LYASE"/>
    <property type="match status" value="1"/>
</dbReference>
<dbReference type="Proteomes" id="UP000197007">
    <property type="component" value="Chromosome"/>
</dbReference>
<evidence type="ECO:0000256" key="2">
    <source>
        <dbReference type="ARBA" id="ARBA00001962"/>
    </source>
</evidence>
<dbReference type="KEGG" id="capn:CBG49_00095"/>
<evidence type="ECO:0000256" key="7">
    <source>
        <dbReference type="ARBA" id="ARBA00022654"/>
    </source>
</evidence>
<dbReference type="SUPFAM" id="SSF63411">
    <property type="entry name" value="LuxS/MPP-like metallohydrolase"/>
    <property type="match status" value="1"/>
</dbReference>
<evidence type="ECO:0000256" key="14">
    <source>
        <dbReference type="ARBA" id="ARBA00031777"/>
    </source>
</evidence>
<evidence type="ECO:0000256" key="8">
    <source>
        <dbReference type="ARBA" id="ARBA00022723"/>
    </source>
</evidence>
<comment type="function">
    <text evidence="12">Involved in the synthesis of autoinducer 2 (AI-2) which is secreted by bacteria and is used to communicate both the cell density and the metabolic potential of the environment. The regulation of gene expression in response to changes in cell density is called quorum sensing. Catalyzes the transformation of S-ribosylhomocysteine (RHC) to homocysteine (HC) and 4,5-dihydroxy-2,3-pentadione (DPD).</text>
</comment>
<organism evidence="15 16">
    <name type="scientific">Capnocytophaga endodontalis</name>
    <dbReference type="NCBI Taxonomy" id="2708117"/>
    <lineage>
        <taxon>Bacteria</taxon>
        <taxon>Pseudomonadati</taxon>
        <taxon>Bacteroidota</taxon>
        <taxon>Flavobacteriia</taxon>
        <taxon>Flavobacteriales</taxon>
        <taxon>Flavobacteriaceae</taxon>
        <taxon>Capnocytophaga</taxon>
    </lineage>
</organism>
<evidence type="ECO:0000256" key="4">
    <source>
        <dbReference type="ARBA" id="ARBA00011738"/>
    </source>
</evidence>
<evidence type="ECO:0000256" key="12">
    <source>
        <dbReference type="ARBA" id="ARBA00024654"/>
    </source>
</evidence>
<accession>A0A1Z4BK14</accession>
<dbReference type="GO" id="GO:0005506">
    <property type="term" value="F:iron ion binding"/>
    <property type="evidence" value="ECO:0007669"/>
    <property type="project" value="InterPro"/>
</dbReference>
<keyword evidence="11 15" id="KW-0456">Lyase</keyword>
<dbReference type="GO" id="GO:0009372">
    <property type="term" value="P:quorum sensing"/>
    <property type="evidence" value="ECO:0007669"/>
    <property type="project" value="UniProtKB-KW"/>
</dbReference>
<protein>
    <recommendedName>
        <fullName evidence="6">S-ribosylhomocysteine lyase</fullName>
        <ecNumber evidence="5">4.4.1.21</ecNumber>
    </recommendedName>
    <alternativeName>
        <fullName evidence="13">AI-2 synthesis protein</fullName>
    </alternativeName>
    <alternativeName>
        <fullName evidence="14">Autoinducer-2 production protein LuxS</fullName>
    </alternativeName>
</protein>
<dbReference type="InterPro" id="IPR003815">
    <property type="entry name" value="S-ribosylhomocysteinase"/>
</dbReference>
<name>A0A1Z4BK14_9FLAO</name>
<keyword evidence="7" id="KW-0673">Quorum sensing</keyword>
<evidence type="ECO:0000256" key="1">
    <source>
        <dbReference type="ARBA" id="ARBA00000297"/>
    </source>
</evidence>
<dbReference type="GO" id="GO:0043768">
    <property type="term" value="F:S-ribosylhomocysteine lyase activity"/>
    <property type="evidence" value="ECO:0007669"/>
    <property type="project" value="UniProtKB-EC"/>
</dbReference>
<dbReference type="Pfam" id="PF02664">
    <property type="entry name" value="LuxS"/>
    <property type="match status" value="1"/>
</dbReference>
<evidence type="ECO:0000256" key="6">
    <source>
        <dbReference type="ARBA" id="ARBA00015130"/>
    </source>
</evidence>
<keyword evidence="16" id="KW-1185">Reference proteome</keyword>
<dbReference type="RefSeq" id="WP_088592845.1">
    <property type="nucleotide sequence ID" value="NZ_CP022022.1"/>
</dbReference>
<evidence type="ECO:0000256" key="9">
    <source>
        <dbReference type="ARBA" id="ARBA00022929"/>
    </source>
</evidence>
<dbReference type="InterPro" id="IPR037005">
    <property type="entry name" value="LuxS_sf"/>
</dbReference>
<comment type="similarity">
    <text evidence="3">Belongs to the LuxS family.</text>
</comment>
<proteinExistence type="inferred from homology"/>
<evidence type="ECO:0000313" key="16">
    <source>
        <dbReference type="Proteomes" id="UP000197007"/>
    </source>
</evidence>
<keyword evidence="9" id="KW-0071">Autoinducer synthesis</keyword>